<organism evidence="1 2">
    <name type="scientific">Kibdelosporangium banguiense</name>
    <dbReference type="NCBI Taxonomy" id="1365924"/>
    <lineage>
        <taxon>Bacteria</taxon>
        <taxon>Bacillati</taxon>
        <taxon>Actinomycetota</taxon>
        <taxon>Actinomycetes</taxon>
        <taxon>Pseudonocardiales</taxon>
        <taxon>Pseudonocardiaceae</taxon>
        <taxon>Kibdelosporangium</taxon>
    </lineage>
</organism>
<reference evidence="1 2" key="1">
    <citation type="submission" date="2021-03" db="EMBL/GenBank/DDBJ databases">
        <title>Sequencing the genomes of 1000 actinobacteria strains.</title>
        <authorList>
            <person name="Klenk H.-P."/>
        </authorList>
    </citation>
    <scope>NUCLEOTIDE SEQUENCE [LARGE SCALE GENOMIC DNA]</scope>
    <source>
        <strain evidence="1 2">DSM 46670</strain>
    </source>
</reference>
<dbReference type="InterPro" id="IPR002347">
    <property type="entry name" value="SDR_fam"/>
</dbReference>
<gene>
    <name evidence="1" type="ORF">JOF56_008078</name>
</gene>
<sequence>MSRRRASRNCSSPVNAVAESMSALPMRRTKGCSLGGPDDIADVVALLASDAARWITGQVIDASGGLFLGPRV</sequence>
<dbReference type="InterPro" id="IPR036291">
    <property type="entry name" value="NAD(P)-bd_dom_sf"/>
</dbReference>
<evidence type="ECO:0000313" key="2">
    <source>
        <dbReference type="Proteomes" id="UP001519332"/>
    </source>
</evidence>
<evidence type="ECO:0000313" key="1">
    <source>
        <dbReference type="EMBL" id="MBP2327693.1"/>
    </source>
</evidence>
<accession>A0ABS4TTG6</accession>
<comment type="caution">
    <text evidence="1">The sequence shown here is derived from an EMBL/GenBank/DDBJ whole genome shotgun (WGS) entry which is preliminary data.</text>
</comment>
<protein>
    <submittedName>
        <fullName evidence="1">NAD(P)-dependent dehydrogenase (Short-subunit alcohol dehydrogenase family)</fullName>
    </submittedName>
</protein>
<dbReference type="EMBL" id="JAGINW010000001">
    <property type="protein sequence ID" value="MBP2327693.1"/>
    <property type="molecule type" value="Genomic_DNA"/>
</dbReference>
<dbReference type="Gene3D" id="3.40.50.720">
    <property type="entry name" value="NAD(P)-binding Rossmann-like Domain"/>
    <property type="match status" value="1"/>
</dbReference>
<proteinExistence type="predicted"/>
<dbReference type="Proteomes" id="UP001519332">
    <property type="component" value="Unassembled WGS sequence"/>
</dbReference>
<keyword evidence="2" id="KW-1185">Reference proteome</keyword>
<dbReference type="SUPFAM" id="SSF51735">
    <property type="entry name" value="NAD(P)-binding Rossmann-fold domains"/>
    <property type="match status" value="1"/>
</dbReference>
<dbReference type="Pfam" id="PF13561">
    <property type="entry name" value="adh_short_C2"/>
    <property type="match status" value="1"/>
</dbReference>
<name>A0ABS4TTG6_9PSEU</name>